<comment type="caution">
    <text evidence="10">The sequence shown here is derived from an EMBL/GenBank/DDBJ whole genome shotgun (WGS) entry which is preliminary data.</text>
</comment>
<dbReference type="Gene3D" id="3.60.40.10">
    <property type="entry name" value="PPM-type phosphatase domain"/>
    <property type="match status" value="1"/>
</dbReference>
<dbReference type="FunFam" id="3.40.50.1010:FF:000006">
    <property type="entry name" value="rRNA-processing protein UTP23 homolog"/>
    <property type="match status" value="1"/>
</dbReference>
<dbReference type="InterPro" id="IPR006984">
    <property type="entry name" value="Fcf1/UTP23"/>
</dbReference>
<feature type="domain" description="UTP23 sensor motif region" evidence="9">
    <location>
        <begin position="628"/>
        <end position="647"/>
    </location>
</feature>
<keyword evidence="2" id="KW-0690">Ribosome biogenesis</keyword>
<accession>A0AAN9YJ76</accession>
<dbReference type="SUPFAM" id="SSF81606">
    <property type="entry name" value="PP2C-like"/>
    <property type="match status" value="1"/>
</dbReference>
<keyword evidence="11" id="KW-1185">Reference proteome</keyword>
<dbReference type="AlphaFoldDB" id="A0AAN9YJ76"/>
<dbReference type="SUPFAM" id="SSF88723">
    <property type="entry name" value="PIN domain-like"/>
    <property type="match status" value="1"/>
</dbReference>
<evidence type="ECO:0000256" key="3">
    <source>
        <dbReference type="ARBA" id="ARBA00022552"/>
    </source>
</evidence>
<dbReference type="FunFam" id="3.60.40.10:FF:000118">
    <property type="entry name" value="Phosphatase 2C-like domain-containing protein"/>
    <property type="match status" value="1"/>
</dbReference>
<name>A0AAN9YJ76_9PEZI</name>
<feature type="region of interest" description="Disordered" evidence="8">
    <location>
        <begin position="399"/>
        <end position="420"/>
    </location>
</feature>
<keyword evidence="3" id="KW-0698">rRNA processing</keyword>
<dbReference type="InterPro" id="IPR036457">
    <property type="entry name" value="PPM-type-like_dom_sf"/>
</dbReference>
<feature type="region of interest" description="Disordered" evidence="8">
    <location>
        <begin position="71"/>
        <end position="98"/>
    </location>
</feature>
<dbReference type="PANTHER" id="PTHR12416">
    <property type="entry name" value="RRNA-PROCESSING PROTEIN UTP23 HOMOLOG"/>
    <property type="match status" value="1"/>
</dbReference>
<proteinExistence type="inferred from homology"/>
<evidence type="ECO:0000259" key="9">
    <source>
        <dbReference type="Pfam" id="PF24779"/>
    </source>
</evidence>
<evidence type="ECO:0000256" key="1">
    <source>
        <dbReference type="ARBA" id="ARBA00004604"/>
    </source>
</evidence>
<gene>
    <name evidence="10" type="ORF">SLS53_003167</name>
</gene>
<feature type="compositionally biased region" description="Basic and acidic residues" evidence="8">
    <location>
        <begin position="648"/>
        <end position="672"/>
    </location>
</feature>
<keyword evidence="4" id="KW-0539">Nucleus</keyword>
<feature type="compositionally biased region" description="Basic and acidic residues" evidence="8">
    <location>
        <begin position="32"/>
        <end position="45"/>
    </location>
</feature>
<feature type="compositionally biased region" description="Basic residues" evidence="8">
    <location>
        <begin position="673"/>
        <end position="682"/>
    </location>
</feature>
<reference evidence="10 11" key="1">
    <citation type="journal article" date="2023" name="PLoS ONE">
        <title>Cytospora paraplurivora sp. nov. isolated from orchards with fruit tree decline syndrome in Ontario, Canada.</title>
        <authorList>
            <person name="Ilyukhin E."/>
            <person name="Nguyen H.D.T."/>
            <person name="Castle A.J."/>
            <person name="Ellouze W."/>
        </authorList>
    </citation>
    <scope>NUCLEOTIDE SEQUENCE [LARGE SCALE GENOMIC DNA]</scope>
    <source>
        <strain evidence="10 11">FDS-564</strain>
    </source>
</reference>
<evidence type="ECO:0000256" key="4">
    <source>
        <dbReference type="ARBA" id="ARBA00023242"/>
    </source>
</evidence>
<dbReference type="InterPro" id="IPR057776">
    <property type="entry name" value="UTP23_sensor"/>
</dbReference>
<dbReference type="GO" id="GO:0032040">
    <property type="term" value="C:small-subunit processome"/>
    <property type="evidence" value="ECO:0007669"/>
    <property type="project" value="InterPro"/>
</dbReference>
<feature type="compositionally biased region" description="Gly residues" evidence="8">
    <location>
        <begin position="689"/>
        <end position="699"/>
    </location>
</feature>
<evidence type="ECO:0000313" key="10">
    <source>
        <dbReference type="EMBL" id="KAK7744934.1"/>
    </source>
</evidence>
<feature type="compositionally biased region" description="Low complexity" evidence="8">
    <location>
        <begin position="700"/>
        <end position="711"/>
    </location>
</feature>
<comment type="similarity">
    <text evidence="6">Belongs to the UTP23/FCF1 family. UTP23 subfamily.</text>
</comment>
<evidence type="ECO:0000256" key="8">
    <source>
        <dbReference type="SAM" id="MobiDB-lite"/>
    </source>
</evidence>
<evidence type="ECO:0000313" key="11">
    <source>
        <dbReference type="Proteomes" id="UP001320245"/>
    </source>
</evidence>
<dbReference type="Gene3D" id="3.40.50.1010">
    <property type="entry name" value="5'-nuclease"/>
    <property type="match status" value="1"/>
</dbReference>
<organism evidence="10 11">
    <name type="scientific">Cytospora paraplurivora</name>
    <dbReference type="NCBI Taxonomy" id="2898453"/>
    <lineage>
        <taxon>Eukaryota</taxon>
        <taxon>Fungi</taxon>
        <taxon>Dikarya</taxon>
        <taxon>Ascomycota</taxon>
        <taxon>Pezizomycotina</taxon>
        <taxon>Sordariomycetes</taxon>
        <taxon>Sordariomycetidae</taxon>
        <taxon>Diaporthales</taxon>
        <taxon>Cytosporaceae</taxon>
        <taxon>Cytospora</taxon>
    </lineage>
</organism>
<evidence type="ECO:0000256" key="2">
    <source>
        <dbReference type="ARBA" id="ARBA00022517"/>
    </source>
</evidence>
<sequence>MTSFSYSAGLAAATAPLSAADSSKPFASRLDGQQHHRQHEDDRTRPVSLPKLPFKFETGISLFAKRTPRPFPPPFLSPPSGSFSDALSTHHQSRDRRPKVNGELIKGWTNGDDAAYASDYFICADDGVGAWSSRPRGHAGLWARLILHFWATAMQQDATRPRGPNEPPYVPDPVSYLQKAYEQTVQATAGPDWQGTTTATGAQLFYKVLDDAELAQNRARTEKDGVAPMLYVTNLGDSQVMVVRPSSAEVIFKTTEQWHWFDCPRQLGTNSPDTPSENAVLDKVMIREGDVVLAMSDGVIDNLWTHEIVDNVSKSVQRWEAGEAGKRPVISAANPSGSGLMAFVAEELMLAAKTIALDPFAESPYMEHAIEEGLPSGGGNHFPRSPPAANNYDTGFANTQTIDHPYDPAATGRPPRMRGKRSKAYRKLLKQFELTFGFRQPYQVIVDADLVTDAHRFAMDLPQYLSNTLHGEVKVLITQCSMRHLYARNKEPGVDRAIEKAKEYERRRCGHHPEEFPEPCSTLECLSSVVGATNKHRYVVASQDLEVRSKMRGIPGVPLIYINRSVMIMEPMASATSRVVNKGERAKFRAGLKEPATTAGSKRKRDDDDSDGEDGEEKGKEEEPKKKKKKKSGLKGPNPLAVKKPKKKLDEQQKSTKPKEDKPNEDGSSEKLAKRKRKRKNKSKEGGDGGEGAGAGAGAGAQDAASIAADE</sequence>
<feature type="region of interest" description="Disordered" evidence="8">
    <location>
        <begin position="586"/>
        <end position="711"/>
    </location>
</feature>
<comment type="function">
    <text evidence="5">Involved in rRNA-processing and ribosome biogenesis.</text>
</comment>
<evidence type="ECO:0000256" key="6">
    <source>
        <dbReference type="ARBA" id="ARBA00038503"/>
    </source>
</evidence>
<protein>
    <recommendedName>
        <fullName evidence="7">U three protein 23</fullName>
    </recommendedName>
</protein>
<dbReference type="CDD" id="cd09865">
    <property type="entry name" value="PIN_ScUtp23p-like"/>
    <property type="match status" value="1"/>
</dbReference>
<dbReference type="Pfam" id="PF24779">
    <property type="entry name" value="UTP23_sensor"/>
    <property type="match status" value="1"/>
</dbReference>
<dbReference type="InterPro" id="IPR029060">
    <property type="entry name" value="PIN-like_dom_sf"/>
</dbReference>
<comment type="subcellular location">
    <subcellularLocation>
        <location evidence="1">Nucleus</location>
        <location evidence="1">Nucleolus</location>
    </subcellularLocation>
</comment>
<dbReference type="Pfam" id="PF04900">
    <property type="entry name" value="Fcf1"/>
    <property type="match status" value="1"/>
</dbReference>
<dbReference type="EMBL" id="JAJSPL020000009">
    <property type="protein sequence ID" value="KAK7744934.1"/>
    <property type="molecule type" value="Genomic_DNA"/>
</dbReference>
<dbReference type="GO" id="GO:0006364">
    <property type="term" value="P:rRNA processing"/>
    <property type="evidence" value="ECO:0007669"/>
    <property type="project" value="UniProtKB-KW"/>
</dbReference>
<evidence type="ECO:0000256" key="5">
    <source>
        <dbReference type="ARBA" id="ARBA00037300"/>
    </source>
</evidence>
<evidence type="ECO:0000256" key="7">
    <source>
        <dbReference type="ARBA" id="ARBA00076388"/>
    </source>
</evidence>
<dbReference type="Proteomes" id="UP001320245">
    <property type="component" value="Unassembled WGS sequence"/>
</dbReference>
<feature type="region of interest" description="Disordered" evidence="8">
    <location>
        <begin position="17"/>
        <end position="49"/>
    </location>
</feature>